<dbReference type="InterPro" id="IPR026369">
    <property type="entry name" value="CxxC_20_CxxC"/>
</dbReference>
<dbReference type="Proteomes" id="UP001389717">
    <property type="component" value="Unassembled WGS sequence"/>
</dbReference>
<evidence type="ECO:0000256" key="1">
    <source>
        <dbReference type="SAM" id="Phobius"/>
    </source>
</evidence>
<feature type="transmembrane region" description="Helical" evidence="1">
    <location>
        <begin position="44"/>
        <end position="61"/>
    </location>
</feature>
<organism evidence="2 3">
    <name type="scientific">Rossellomorea oryzaecorticis</name>
    <dbReference type="NCBI Taxonomy" id="1396505"/>
    <lineage>
        <taxon>Bacteria</taxon>
        <taxon>Bacillati</taxon>
        <taxon>Bacillota</taxon>
        <taxon>Bacilli</taxon>
        <taxon>Bacillales</taxon>
        <taxon>Bacillaceae</taxon>
        <taxon>Rossellomorea</taxon>
    </lineage>
</organism>
<name>A0ABU9KBJ2_9BACI</name>
<keyword evidence="1" id="KW-0472">Membrane</keyword>
<keyword evidence="1" id="KW-1133">Transmembrane helix</keyword>
<dbReference type="RefSeq" id="WP_341984980.1">
    <property type="nucleotide sequence ID" value="NZ_JBBYAF010000029.1"/>
</dbReference>
<proteinExistence type="predicted"/>
<evidence type="ECO:0000313" key="2">
    <source>
        <dbReference type="EMBL" id="MEL3973481.1"/>
    </source>
</evidence>
<feature type="transmembrane region" description="Helical" evidence="1">
    <location>
        <begin position="73"/>
        <end position="91"/>
    </location>
</feature>
<comment type="caution">
    <text evidence="2">The sequence shown here is derived from an EMBL/GenBank/DDBJ whole genome shotgun (WGS) entry which is preliminary data.</text>
</comment>
<evidence type="ECO:0000313" key="3">
    <source>
        <dbReference type="Proteomes" id="UP001389717"/>
    </source>
</evidence>
<keyword evidence="3" id="KW-1185">Reference proteome</keyword>
<reference evidence="2 3" key="1">
    <citation type="submission" date="2024-04" db="EMBL/GenBank/DDBJ databases">
        <title>Bacillus oryzaecorticis sp. nov., a moderately halophilic bacterium isolated from rice husks.</title>
        <authorList>
            <person name="Zhu H.-S."/>
        </authorList>
    </citation>
    <scope>NUCLEOTIDE SEQUENCE [LARGE SCALE GENOMIC DNA]</scope>
    <source>
        <strain evidence="2 3">ZC255</strain>
    </source>
</reference>
<gene>
    <name evidence="2" type="ORF">AAEO50_14420</name>
</gene>
<sequence length="100" mass="11404">MQKCNVCKSKFRWKEILFSIWSSYKPVVCRNCGKKHTISFSSKFFVSFLIVVPAVIFGLVMAPDMGLSKPVTFGIIVMIAFIISLLLPFFVKYEVKAKTK</sequence>
<protein>
    <submittedName>
        <fullName evidence="2">TIGR04104 family putative zinc finger protein</fullName>
    </submittedName>
</protein>
<keyword evidence="1" id="KW-0812">Transmembrane</keyword>
<dbReference type="EMBL" id="JBBYAF010000029">
    <property type="protein sequence ID" value="MEL3973481.1"/>
    <property type="molecule type" value="Genomic_DNA"/>
</dbReference>
<accession>A0ABU9KBJ2</accession>
<dbReference type="NCBIfam" id="TIGR04104">
    <property type="entry name" value="cxxc_20_cxxc"/>
    <property type="match status" value="1"/>
</dbReference>